<organism evidence="2">
    <name type="scientific">viral metagenome</name>
    <dbReference type="NCBI Taxonomy" id="1070528"/>
    <lineage>
        <taxon>unclassified sequences</taxon>
        <taxon>metagenomes</taxon>
        <taxon>organismal metagenomes</taxon>
    </lineage>
</organism>
<keyword evidence="1" id="KW-0812">Transmembrane</keyword>
<dbReference type="AlphaFoldDB" id="A0A6C0J909"/>
<reference evidence="2" key="1">
    <citation type="journal article" date="2020" name="Nature">
        <title>Giant virus diversity and host interactions through global metagenomics.</title>
        <authorList>
            <person name="Schulz F."/>
            <person name="Roux S."/>
            <person name="Paez-Espino D."/>
            <person name="Jungbluth S."/>
            <person name="Walsh D.A."/>
            <person name="Denef V.J."/>
            <person name="McMahon K.D."/>
            <person name="Konstantinidis K.T."/>
            <person name="Eloe-Fadrosh E.A."/>
            <person name="Kyrpides N.C."/>
            <person name="Woyke T."/>
        </authorList>
    </citation>
    <scope>NUCLEOTIDE SEQUENCE</scope>
    <source>
        <strain evidence="2">GVMAG-M-3300025874-2</strain>
    </source>
</reference>
<feature type="transmembrane region" description="Helical" evidence="1">
    <location>
        <begin position="40"/>
        <end position="57"/>
    </location>
</feature>
<keyword evidence="1" id="KW-0472">Membrane</keyword>
<evidence type="ECO:0000256" key="1">
    <source>
        <dbReference type="SAM" id="Phobius"/>
    </source>
</evidence>
<accession>A0A6C0J909</accession>
<dbReference type="EMBL" id="MN740348">
    <property type="protein sequence ID" value="QHU01763.1"/>
    <property type="molecule type" value="Genomic_DNA"/>
</dbReference>
<evidence type="ECO:0000313" key="2">
    <source>
        <dbReference type="EMBL" id="QHU01763.1"/>
    </source>
</evidence>
<name>A0A6C0J909_9ZZZZ</name>
<protein>
    <submittedName>
        <fullName evidence="2">Uncharacterized protein</fullName>
    </submittedName>
</protein>
<sequence length="58" mass="6783">MLFGSIIKDSGKSFDNYVYGKDTIISDKCNIEYFSNKINPFWYILILLLVVVLIIWFA</sequence>
<keyword evidence="1" id="KW-1133">Transmembrane helix</keyword>
<proteinExistence type="predicted"/>